<name>A0A559JMT4_9BACL</name>
<accession>A0A559JMT4</accession>
<evidence type="ECO:0000259" key="3">
    <source>
        <dbReference type="Pfam" id="PF12690"/>
    </source>
</evidence>
<evidence type="ECO:0000256" key="1">
    <source>
        <dbReference type="SAM" id="MobiDB-lite"/>
    </source>
</evidence>
<gene>
    <name evidence="4" type="ORF">FPZ45_08560</name>
</gene>
<dbReference type="Proteomes" id="UP000316330">
    <property type="component" value="Unassembled WGS sequence"/>
</dbReference>
<comment type="caution">
    <text evidence="4">The sequence shown here is derived from an EMBL/GenBank/DDBJ whole genome shotgun (WGS) entry which is preliminary data.</text>
</comment>
<feature type="chain" id="PRO_5038509520" description="Intracellular proteinase inhibitor BsuPI domain-containing protein" evidence="2">
    <location>
        <begin position="26"/>
        <end position="203"/>
    </location>
</feature>
<dbReference type="AlphaFoldDB" id="A0A559JMT4"/>
<dbReference type="EMBL" id="VNJJ01000004">
    <property type="protein sequence ID" value="TVY01191.1"/>
    <property type="molecule type" value="Genomic_DNA"/>
</dbReference>
<proteinExistence type="predicted"/>
<dbReference type="Gene3D" id="2.60.40.2360">
    <property type="entry name" value="Intracellular proteinase inhibitor BsuPI"/>
    <property type="match status" value="1"/>
</dbReference>
<dbReference type="OrthoDB" id="1267107at2"/>
<reference evidence="4 5" key="1">
    <citation type="submission" date="2019-07" db="EMBL/GenBank/DDBJ databases">
        <authorList>
            <person name="Kim J."/>
        </authorList>
    </citation>
    <scope>NUCLEOTIDE SEQUENCE [LARGE SCALE GENOMIC DNA]</scope>
    <source>
        <strain evidence="4 5">G13</strain>
    </source>
</reference>
<feature type="domain" description="Intracellular proteinase inhibitor BsuPI" evidence="3">
    <location>
        <begin position="77"/>
        <end position="178"/>
    </location>
</feature>
<sequence length="203" mass="22433">MEMGKRRYRTVLGAALLLLAGCSAAASDKERSAGNPASFSAQPADSGQTRTVEPRTFKDTDVQIGKKTIKLTKDLLKTTLATETDSEEVKLRFSLANVSGRDLKISHASGYRYDFVVYNGSDQENYTWSNGKAFTEALIMRVLQNNESLDFSETWNLTDNDGNPVPNGEYRIVLTIIAKVELADGEQADPEQFSAEAIVRIER</sequence>
<feature type="signal peptide" evidence="2">
    <location>
        <begin position="1"/>
        <end position="25"/>
    </location>
</feature>
<evidence type="ECO:0000256" key="2">
    <source>
        <dbReference type="SAM" id="SignalP"/>
    </source>
</evidence>
<dbReference type="RefSeq" id="WP_144700276.1">
    <property type="nucleotide sequence ID" value="NZ_VNJJ01000004.1"/>
</dbReference>
<dbReference type="PROSITE" id="PS51257">
    <property type="entry name" value="PROKAR_LIPOPROTEIN"/>
    <property type="match status" value="1"/>
</dbReference>
<keyword evidence="5" id="KW-1185">Reference proteome</keyword>
<protein>
    <recommendedName>
        <fullName evidence="3">Intracellular proteinase inhibitor BsuPI domain-containing protein</fullName>
    </recommendedName>
</protein>
<feature type="compositionally biased region" description="Polar residues" evidence="1">
    <location>
        <begin position="35"/>
        <end position="51"/>
    </location>
</feature>
<dbReference type="Pfam" id="PF12690">
    <property type="entry name" value="BsuPI"/>
    <property type="match status" value="1"/>
</dbReference>
<keyword evidence="2" id="KW-0732">Signal</keyword>
<organism evidence="4 5">
    <name type="scientific">Cohnella terricola</name>
    <dbReference type="NCBI Taxonomy" id="1289167"/>
    <lineage>
        <taxon>Bacteria</taxon>
        <taxon>Bacillati</taxon>
        <taxon>Bacillota</taxon>
        <taxon>Bacilli</taxon>
        <taxon>Bacillales</taxon>
        <taxon>Paenibacillaceae</taxon>
        <taxon>Cohnella</taxon>
    </lineage>
</organism>
<dbReference type="InterPro" id="IPR020481">
    <property type="entry name" value="Intracell_prot_inh_BsuPI"/>
</dbReference>
<evidence type="ECO:0000313" key="4">
    <source>
        <dbReference type="EMBL" id="TVY01191.1"/>
    </source>
</evidence>
<evidence type="ECO:0000313" key="5">
    <source>
        <dbReference type="Proteomes" id="UP000316330"/>
    </source>
</evidence>
<feature type="region of interest" description="Disordered" evidence="1">
    <location>
        <begin position="30"/>
        <end position="52"/>
    </location>
</feature>
<dbReference type="InterPro" id="IPR038144">
    <property type="entry name" value="IPI"/>
</dbReference>